<evidence type="ECO:0000259" key="14">
    <source>
        <dbReference type="Pfam" id="PF01712"/>
    </source>
</evidence>
<feature type="domain" description="Deoxynucleoside kinase" evidence="14">
    <location>
        <begin position="181"/>
        <end position="374"/>
    </location>
</feature>
<dbReference type="Gene3D" id="3.40.50.300">
    <property type="entry name" value="P-loop containing nucleotide triphosphate hydrolases"/>
    <property type="match status" value="1"/>
</dbReference>
<dbReference type="CDD" id="cd01673">
    <property type="entry name" value="dNK"/>
    <property type="match status" value="1"/>
</dbReference>
<dbReference type="InterPro" id="IPR035907">
    <property type="entry name" value="Hppk_sf"/>
</dbReference>
<dbReference type="PANTHER" id="PTHR43071:SF1">
    <property type="entry name" value="2-AMINO-4-HYDROXY-6-HYDROXYMETHYLDIHYDROPTERIDINE PYROPHOSPHOKINASE"/>
    <property type="match status" value="1"/>
</dbReference>
<accession>A0A7K1GRU7</accession>
<keyword evidence="16" id="KW-1185">Reference proteome</keyword>
<dbReference type="GO" id="GO:0046656">
    <property type="term" value="P:folic acid biosynthetic process"/>
    <property type="evidence" value="ECO:0007669"/>
    <property type="project" value="UniProtKB-KW"/>
</dbReference>
<evidence type="ECO:0000313" key="16">
    <source>
        <dbReference type="Proteomes" id="UP000488936"/>
    </source>
</evidence>
<evidence type="ECO:0000256" key="6">
    <source>
        <dbReference type="ARBA" id="ARBA00022741"/>
    </source>
</evidence>
<dbReference type="GO" id="GO:0003848">
    <property type="term" value="F:2-amino-4-hydroxy-6-hydroxymethyldihydropteridine diphosphokinase activity"/>
    <property type="evidence" value="ECO:0007669"/>
    <property type="project" value="UniProtKB-EC"/>
</dbReference>
<dbReference type="GO" id="GO:0046654">
    <property type="term" value="P:tetrahydrofolate biosynthetic process"/>
    <property type="evidence" value="ECO:0007669"/>
    <property type="project" value="UniProtKB-UniPathway"/>
</dbReference>
<evidence type="ECO:0000259" key="13">
    <source>
        <dbReference type="Pfam" id="PF01288"/>
    </source>
</evidence>
<dbReference type="EMBL" id="WMJY01000044">
    <property type="protein sequence ID" value="MTH30863.1"/>
    <property type="molecule type" value="Genomic_DNA"/>
</dbReference>
<keyword evidence="5 15" id="KW-0808">Transferase</keyword>
<dbReference type="SUPFAM" id="SSF55083">
    <property type="entry name" value="6-hydroxymethyl-7,8-dihydropterin pyrophosphokinase, HPPK"/>
    <property type="match status" value="1"/>
</dbReference>
<dbReference type="InterPro" id="IPR027417">
    <property type="entry name" value="P-loop_NTPase"/>
</dbReference>
<reference evidence="15 16" key="1">
    <citation type="journal article" date="2006" name="Int. J. Syst. Evol. Microbiol.">
        <title>Myroides pelagicus sp. nov., isolated from seawater in Thailand.</title>
        <authorList>
            <person name="Yoon J."/>
            <person name="Maneerat S."/>
            <person name="Kawai F."/>
            <person name="Yokota A."/>
        </authorList>
    </citation>
    <scope>NUCLEOTIDE SEQUENCE [LARGE SCALE GENOMIC DNA]</scope>
    <source>
        <strain evidence="15 16">SM1T</strain>
    </source>
</reference>
<evidence type="ECO:0000256" key="7">
    <source>
        <dbReference type="ARBA" id="ARBA00022777"/>
    </source>
</evidence>
<keyword evidence="9" id="KW-0289">Folate biosynthesis</keyword>
<evidence type="ECO:0000256" key="3">
    <source>
        <dbReference type="ARBA" id="ARBA00013253"/>
    </source>
</evidence>
<feature type="domain" description="7,8-dihydro-6-hydroxymethylpterin-pyrophosphokinase" evidence="13">
    <location>
        <begin position="8"/>
        <end position="135"/>
    </location>
</feature>
<dbReference type="AlphaFoldDB" id="A0A7K1GRU7"/>
<comment type="caution">
    <text evidence="15">The sequence shown here is derived from an EMBL/GenBank/DDBJ whole genome shotgun (WGS) entry which is preliminary data.</text>
</comment>
<dbReference type="OrthoDB" id="9776634at2"/>
<dbReference type="Gene3D" id="3.30.70.560">
    <property type="entry name" value="7,8-Dihydro-6-hydroxymethylpterin-pyrophosphokinase HPPK"/>
    <property type="match status" value="1"/>
</dbReference>
<keyword evidence="6" id="KW-0547">Nucleotide-binding</keyword>
<gene>
    <name evidence="15" type="primary">folK</name>
    <name evidence="15" type="ORF">GJV77_13330</name>
</gene>
<comment type="pathway">
    <text evidence="1">Cofactor biosynthesis; tetrahydrofolate biosynthesis; 2-amino-4-hydroxy-6-hydroxymethyl-7,8-dihydropteridine diphosphate from 7,8-dihydroneopterin triphosphate: step 4/4.</text>
</comment>
<dbReference type="CDD" id="cd00483">
    <property type="entry name" value="HPPK"/>
    <property type="match status" value="1"/>
</dbReference>
<dbReference type="SUPFAM" id="SSF52540">
    <property type="entry name" value="P-loop containing nucleoside triphosphate hydrolases"/>
    <property type="match status" value="1"/>
</dbReference>
<dbReference type="GO" id="GO:0016301">
    <property type="term" value="F:kinase activity"/>
    <property type="evidence" value="ECO:0007669"/>
    <property type="project" value="UniProtKB-KW"/>
</dbReference>
<evidence type="ECO:0000256" key="11">
    <source>
        <dbReference type="ARBA" id="ARBA00029766"/>
    </source>
</evidence>
<evidence type="ECO:0000256" key="2">
    <source>
        <dbReference type="ARBA" id="ARBA00005810"/>
    </source>
</evidence>
<organism evidence="15 16">
    <name type="scientific">Myroides pelagicus</name>
    <dbReference type="NCBI Taxonomy" id="270914"/>
    <lineage>
        <taxon>Bacteria</taxon>
        <taxon>Pseudomonadati</taxon>
        <taxon>Bacteroidota</taxon>
        <taxon>Flavobacteriia</taxon>
        <taxon>Flavobacteriales</taxon>
        <taxon>Flavobacteriaceae</taxon>
        <taxon>Myroides</taxon>
    </lineage>
</organism>
<evidence type="ECO:0000256" key="10">
    <source>
        <dbReference type="ARBA" id="ARBA00029409"/>
    </source>
</evidence>
<keyword evidence="7 15" id="KW-0418">Kinase</keyword>
<dbReference type="RefSeq" id="WP_155036835.1">
    <property type="nucleotide sequence ID" value="NZ_JAYMMG010000002.1"/>
</dbReference>
<evidence type="ECO:0000256" key="9">
    <source>
        <dbReference type="ARBA" id="ARBA00022909"/>
    </source>
</evidence>
<protein>
    <recommendedName>
        <fullName evidence="4">2-amino-4-hydroxy-6-hydroxymethyldihydropteridine pyrophosphokinase</fullName>
        <ecNumber evidence="3">2.7.6.3</ecNumber>
    </recommendedName>
    <alternativeName>
        <fullName evidence="11">6-hydroxymethyl-7,8-dihydropterin pyrophosphokinase</fullName>
    </alternativeName>
    <alternativeName>
        <fullName evidence="12">7,8-dihydro-6-hydroxymethylpterin-pyrophosphokinase</fullName>
    </alternativeName>
</protein>
<comment type="similarity">
    <text evidence="2">Belongs to the HPPK family.</text>
</comment>
<proteinExistence type="inferred from homology"/>
<dbReference type="GO" id="GO:0005524">
    <property type="term" value="F:ATP binding"/>
    <property type="evidence" value="ECO:0007669"/>
    <property type="project" value="UniProtKB-KW"/>
</dbReference>
<evidence type="ECO:0000256" key="12">
    <source>
        <dbReference type="ARBA" id="ARBA00033413"/>
    </source>
</evidence>
<dbReference type="Pfam" id="PF01288">
    <property type="entry name" value="HPPK"/>
    <property type="match status" value="1"/>
</dbReference>
<comment type="function">
    <text evidence="10">Catalyzes the transfer of pyrophosphate from adenosine triphosphate (ATP) to 6-hydroxymethyl-7,8-dihydropterin, an enzymatic step in folate biosynthesis pathway.</text>
</comment>
<evidence type="ECO:0000256" key="1">
    <source>
        <dbReference type="ARBA" id="ARBA00005051"/>
    </source>
</evidence>
<dbReference type="Pfam" id="PF01712">
    <property type="entry name" value="dNK"/>
    <property type="match status" value="1"/>
</dbReference>
<dbReference type="NCBIfam" id="TIGR01498">
    <property type="entry name" value="folK"/>
    <property type="match status" value="1"/>
</dbReference>
<dbReference type="UniPathway" id="UPA00077">
    <property type="reaction ID" value="UER00155"/>
</dbReference>
<name>A0A7K1GRU7_9FLAO</name>
<dbReference type="EC" id="2.7.6.3" evidence="3"/>
<sequence>MYVQNNIVLSIGTNQGDKRENIQQAVNLIHQQIGTVIKVSPIYEFPAWGFESEPFFNCAILIHSTLEAEKAIAQILELEKQLGRIRTNTTGYTARVIDIDIISFNQEVINTASLTVPHPLMQERKFVLLPMLDLNYEWTHPVLKKSCQELLNICRDQTAYKVIGHIDSPLKNYDFRKVNFIAIEGNIGAGKTTLATRVADDFNAKLILEGFADNPFLPKFYKDANRYAFPLEMSFLADRYNQLSDDLAQLDLFKEFVISDYYIYKSLIFAQITLEEDEFRLYQQIFEIMYKETPQPDLYVFLYQNTDRLLDNIKKRGRSYESNIPAAYLDDVNQGYLNYVKTLHPEKLLAIDITDLDFVANQEDYTHILDLIQDKLQ</sequence>
<evidence type="ECO:0000256" key="8">
    <source>
        <dbReference type="ARBA" id="ARBA00022840"/>
    </source>
</evidence>
<evidence type="ECO:0000313" key="15">
    <source>
        <dbReference type="EMBL" id="MTH30863.1"/>
    </source>
</evidence>
<evidence type="ECO:0000256" key="4">
    <source>
        <dbReference type="ARBA" id="ARBA00016218"/>
    </source>
</evidence>
<dbReference type="PANTHER" id="PTHR43071">
    <property type="entry name" value="2-AMINO-4-HYDROXY-6-HYDROXYMETHYLDIHYDROPTERIDINE PYROPHOSPHOKINASE"/>
    <property type="match status" value="1"/>
</dbReference>
<dbReference type="Proteomes" id="UP000488936">
    <property type="component" value="Unassembled WGS sequence"/>
</dbReference>
<keyword evidence="8" id="KW-0067">ATP-binding</keyword>
<evidence type="ECO:0000256" key="5">
    <source>
        <dbReference type="ARBA" id="ARBA00022679"/>
    </source>
</evidence>
<dbReference type="InterPro" id="IPR031314">
    <property type="entry name" value="DNK_dom"/>
</dbReference>
<dbReference type="InterPro" id="IPR000550">
    <property type="entry name" value="Hppk"/>
</dbReference>